<name>S4PWV9_9NEOP</name>
<dbReference type="EMBL" id="GAIX01006108">
    <property type="protein sequence ID" value="JAA86452.1"/>
    <property type="molecule type" value="Transcribed_RNA"/>
</dbReference>
<reference evidence="1" key="1">
    <citation type="journal article" date="2013" name="BMC Genomics">
        <title>Unscrambling butterfly oogenesis.</title>
        <authorList>
            <person name="Carter J.M."/>
            <person name="Baker S.C."/>
            <person name="Pink R."/>
            <person name="Carter D.R."/>
            <person name="Collins A."/>
            <person name="Tomlin J."/>
            <person name="Gibbs M."/>
            <person name="Breuker C.J."/>
        </authorList>
    </citation>
    <scope>NUCLEOTIDE SEQUENCE</scope>
    <source>
        <tissue evidence="1">Ovary</tissue>
    </source>
</reference>
<sequence>MIHQIIHFIYIIKILSTTISHTLLRQTILRVFINKLSQPLLIFYSYTVSEETLIIYHMRYGICTHKSVKSQGACLRFELVILL</sequence>
<accession>S4PWV9</accession>
<proteinExistence type="predicted"/>
<organism evidence="1">
    <name type="scientific">Pararge aegeria</name>
    <name type="common">speckled wood butterfly</name>
    <dbReference type="NCBI Taxonomy" id="116150"/>
    <lineage>
        <taxon>Eukaryota</taxon>
        <taxon>Metazoa</taxon>
        <taxon>Ecdysozoa</taxon>
        <taxon>Arthropoda</taxon>
        <taxon>Hexapoda</taxon>
        <taxon>Insecta</taxon>
        <taxon>Pterygota</taxon>
        <taxon>Neoptera</taxon>
        <taxon>Endopterygota</taxon>
        <taxon>Lepidoptera</taxon>
        <taxon>Glossata</taxon>
        <taxon>Ditrysia</taxon>
        <taxon>Papilionoidea</taxon>
        <taxon>Nymphalidae</taxon>
        <taxon>Satyrinae</taxon>
        <taxon>Satyrini</taxon>
        <taxon>Parargina</taxon>
        <taxon>Pararge</taxon>
    </lineage>
</organism>
<dbReference type="AlphaFoldDB" id="S4PWV9"/>
<evidence type="ECO:0000313" key="1">
    <source>
        <dbReference type="EMBL" id="JAA86452.1"/>
    </source>
</evidence>
<protein>
    <submittedName>
        <fullName evidence="1">Uncharacterized protein</fullName>
    </submittedName>
</protein>
<reference evidence="1" key="2">
    <citation type="submission" date="2013-05" db="EMBL/GenBank/DDBJ databases">
        <authorList>
            <person name="Carter J.-M."/>
            <person name="Baker S.C."/>
            <person name="Pink R."/>
            <person name="Carter D.R.F."/>
            <person name="Collins A."/>
            <person name="Tomlin J."/>
            <person name="Gibbs M."/>
            <person name="Breuker C.J."/>
        </authorList>
    </citation>
    <scope>NUCLEOTIDE SEQUENCE</scope>
    <source>
        <tissue evidence="1">Ovary</tissue>
    </source>
</reference>